<gene>
    <name evidence="1" type="ORF">QFZ26_001094</name>
</gene>
<protein>
    <submittedName>
        <fullName evidence="1">Uncharacterized protein</fullName>
    </submittedName>
</protein>
<dbReference type="Proteomes" id="UP001239083">
    <property type="component" value="Unassembled WGS sequence"/>
</dbReference>
<reference evidence="1 2" key="1">
    <citation type="submission" date="2023-07" db="EMBL/GenBank/DDBJ databases">
        <title>Comparative genomics of wheat-associated soil bacteria to identify genetic determinants of phenazine resistance.</title>
        <authorList>
            <person name="Mouncey N."/>
        </authorList>
    </citation>
    <scope>NUCLEOTIDE SEQUENCE [LARGE SCALE GENOMIC DNA]</scope>
    <source>
        <strain evidence="1 2">V3I3</strain>
    </source>
</reference>
<keyword evidence="2" id="KW-1185">Reference proteome</keyword>
<sequence>MFRTTCDLFVEAMSAVGPPGELLVPDVAANDEATATALAEAVLVQLAS</sequence>
<dbReference type="EMBL" id="JAUSYY010000001">
    <property type="protein sequence ID" value="MDQ0893539.1"/>
    <property type="molecule type" value="Genomic_DNA"/>
</dbReference>
<proteinExistence type="predicted"/>
<evidence type="ECO:0000313" key="2">
    <source>
        <dbReference type="Proteomes" id="UP001239083"/>
    </source>
</evidence>
<name>A0ABU0R627_9MICO</name>
<comment type="caution">
    <text evidence="1">The sequence shown here is derived from an EMBL/GenBank/DDBJ whole genome shotgun (WGS) entry which is preliminary data.</text>
</comment>
<organism evidence="1 2">
    <name type="scientific">Agromyces ramosus</name>
    <dbReference type="NCBI Taxonomy" id="33879"/>
    <lineage>
        <taxon>Bacteria</taxon>
        <taxon>Bacillati</taxon>
        <taxon>Actinomycetota</taxon>
        <taxon>Actinomycetes</taxon>
        <taxon>Micrococcales</taxon>
        <taxon>Microbacteriaceae</taxon>
        <taxon>Agromyces</taxon>
    </lineage>
</organism>
<accession>A0ABU0R627</accession>
<evidence type="ECO:0000313" key="1">
    <source>
        <dbReference type="EMBL" id="MDQ0893539.1"/>
    </source>
</evidence>